<reference evidence="9" key="2">
    <citation type="submission" date="2025-09" db="UniProtKB">
        <authorList>
            <consortium name="Ensembl"/>
        </authorList>
    </citation>
    <scope>IDENTIFICATION</scope>
</reference>
<evidence type="ECO:0000256" key="6">
    <source>
        <dbReference type="ARBA" id="ARBA00022989"/>
    </source>
</evidence>
<dbReference type="GO" id="GO:0015833">
    <property type="term" value="P:peptide transport"/>
    <property type="evidence" value="ECO:0007669"/>
    <property type="project" value="UniProtKB-KW"/>
</dbReference>
<evidence type="ECO:0000313" key="9">
    <source>
        <dbReference type="Ensembl" id="ENSPCEP00000024169.1"/>
    </source>
</evidence>
<keyword evidence="10" id="KW-1185">Reference proteome</keyword>
<protein>
    <submittedName>
        <fullName evidence="9">Solute carrier family 15 member 5</fullName>
    </submittedName>
</protein>
<dbReference type="Proteomes" id="UP000694393">
    <property type="component" value="Unplaced"/>
</dbReference>
<dbReference type="GO" id="GO:0016020">
    <property type="term" value="C:membrane"/>
    <property type="evidence" value="ECO:0007669"/>
    <property type="project" value="UniProtKB-SubCell"/>
</dbReference>
<organism evidence="9 10">
    <name type="scientific">Pelusios castaneus</name>
    <name type="common">West African mud turtle</name>
    <dbReference type="NCBI Taxonomy" id="367368"/>
    <lineage>
        <taxon>Eukaryota</taxon>
        <taxon>Metazoa</taxon>
        <taxon>Chordata</taxon>
        <taxon>Craniata</taxon>
        <taxon>Vertebrata</taxon>
        <taxon>Euteleostomi</taxon>
        <taxon>Archelosauria</taxon>
        <taxon>Testudinata</taxon>
        <taxon>Testudines</taxon>
        <taxon>Pleurodira</taxon>
        <taxon>Pelomedusidae</taxon>
        <taxon>Pelusios</taxon>
    </lineage>
</organism>
<dbReference type="FunFam" id="1.20.1250.20:FF:001090">
    <property type="entry name" value="Si:ch211-190o6.3"/>
    <property type="match status" value="1"/>
</dbReference>
<dbReference type="PANTHER" id="PTHR11654">
    <property type="entry name" value="OLIGOPEPTIDE TRANSPORTER-RELATED"/>
    <property type="match status" value="1"/>
</dbReference>
<sequence>MALIMIHMVRSEMIYEPKKDSSLLTTFGVFANALKMCCVRYRHLSEDVTSWLDHAKENYGGWYSETHVESTKLLVRLFPFFAFQILYRMCIMQIPSGYYLQTMNSNLNLNGFLLPIAAMNMISIIPLLILVPVLECINTHLLRSKKGRRSPTFYIIIGHLSAALSVMVAGFSEIHRKHFPQMEQTLSGKVLPVSSMPCFHLVPQYILLGVAEALVTPTCSLLTCRLVPSRIQGIAMHFLTVFNGAGCFVGAFIVQITYIGSQGNWFPNSLNEGNLERFFFLLASLMVVNTLGFWTISYRYSNLNQENVQRFEGGILEEKLLQHEKSLKFYDSVLEYSSTLSPMETAL</sequence>
<comment type="subcellular location">
    <subcellularLocation>
        <location evidence="1">Membrane</location>
        <topology evidence="1">Multi-pass membrane protein</topology>
    </subcellularLocation>
</comment>
<dbReference type="Gene3D" id="1.20.1250.20">
    <property type="entry name" value="MFS general substrate transporter like domains"/>
    <property type="match status" value="1"/>
</dbReference>
<dbReference type="Pfam" id="PF00854">
    <property type="entry name" value="PTR2"/>
    <property type="match status" value="1"/>
</dbReference>
<evidence type="ECO:0000313" key="10">
    <source>
        <dbReference type="Proteomes" id="UP000694393"/>
    </source>
</evidence>
<feature type="transmembrane region" description="Helical" evidence="8">
    <location>
        <begin position="152"/>
        <end position="172"/>
    </location>
</feature>
<keyword evidence="7 8" id="KW-0472">Membrane</keyword>
<keyword evidence="3 8" id="KW-0812">Transmembrane</keyword>
<keyword evidence="5" id="KW-0571">Peptide transport</keyword>
<evidence type="ECO:0000256" key="1">
    <source>
        <dbReference type="ARBA" id="ARBA00004141"/>
    </source>
</evidence>
<feature type="transmembrane region" description="Helical" evidence="8">
    <location>
        <begin position="112"/>
        <end position="131"/>
    </location>
</feature>
<feature type="transmembrane region" description="Helical" evidence="8">
    <location>
        <begin position="77"/>
        <end position="100"/>
    </location>
</feature>
<evidence type="ECO:0000256" key="8">
    <source>
        <dbReference type="SAM" id="Phobius"/>
    </source>
</evidence>
<evidence type="ECO:0000256" key="7">
    <source>
        <dbReference type="ARBA" id="ARBA00023136"/>
    </source>
</evidence>
<keyword evidence="4" id="KW-0813">Transport</keyword>
<evidence type="ECO:0000256" key="3">
    <source>
        <dbReference type="ARBA" id="ARBA00022692"/>
    </source>
</evidence>
<keyword evidence="4" id="KW-0769">Symport</keyword>
<reference evidence="9" key="1">
    <citation type="submission" date="2025-08" db="UniProtKB">
        <authorList>
            <consortium name="Ensembl"/>
        </authorList>
    </citation>
    <scope>IDENTIFICATION</scope>
</reference>
<dbReference type="AlphaFoldDB" id="A0A8C8ST20"/>
<evidence type="ECO:0000256" key="5">
    <source>
        <dbReference type="ARBA" id="ARBA00022856"/>
    </source>
</evidence>
<dbReference type="GO" id="GO:0015293">
    <property type="term" value="F:symporter activity"/>
    <property type="evidence" value="ECO:0007669"/>
    <property type="project" value="UniProtKB-KW"/>
</dbReference>
<keyword evidence="6 8" id="KW-1133">Transmembrane helix</keyword>
<feature type="transmembrane region" description="Helical" evidence="8">
    <location>
        <begin position="205"/>
        <end position="227"/>
    </location>
</feature>
<evidence type="ECO:0000256" key="2">
    <source>
        <dbReference type="ARBA" id="ARBA00005982"/>
    </source>
</evidence>
<feature type="transmembrane region" description="Helical" evidence="8">
    <location>
        <begin position="234"/>
        <end position="258"/>
    </location>
</feature>
<evidence type="ECO:0000256" key="4">
    <source>
        <dbReference type="ARBA" id="ARBA00022847"/>
    </source>
</evidence>
<name>A0A8C8ST20_9SAUR</name>
<feature type="transmembrane region" description="Helical" evidence="8">
    <location>
        <begin position="278"/>
        <end position="296"/>
    </location>
</feature>
<proteinExistence type="inferred from homology"/>
<dbReference type="InterPro" id="IPR000109">
    <property type="entry name" value="POT_fam"/>
</dbReference>
<dbReference type="InterPro" id="IPR036259">
    <property type="entry name" value="MFS_trans_sf"/>
</dbReference>
<comment type="similarity">
    <text evidence="2">Belongs to the major facilitator superfamily. Proton-dependent oligopeptide transporter (POT/PTR) (TC 2.A.17) family.</text>
</comment>
<keyword evidence="5" id="KW-0653">Protein transport</keyword>
<accession>A0A8C8ST20</accession>
<dbReference type="SUPFAM" id="SSF103473">
    <property type="entry name" value="MFS general substrate transporter"/>
    <property type="match status" value="1"/>
</dbReference>
<dbReference type="Ensembl" id="ENSPCET00000024977.1">
    <property type="protein sequence ID" value="ENSPCEP00000024169.1"/>
    <property type="gene ID" value="ENSPCEG00000018287.1"/>
</dbReference>